<dbReference type="Pfam" id="PF05577">
    <property type="entry name" value="Peptidase_S28"/>
    <property type="match status" value="1"/>
</dbReference>
<proteinExistence type="inferred from homology"/>
<dbReference type="GO" id="GO:0008239">
    <property type="term" value="F:dipeptidyl-peptidase activity"/>
    <property type="evidence" value="ECO:0007669"/>
    <property type="project" value="TreeGrafter"/>
</dbReference>
<organism evidence="6 7">
    <name type="scientific">Saponaria officinalis</name>
    <name type="common">Common soapwort</name>
    <name type="synonym">Lychnis saponaria</name>
    <dbReference type="NCBI Taxonomy" id="3572"/>
    <lineage>
        <taxon>Eukaryota</taxon>
        <taxon>Viridiplantae</taxon>
        <taxon>Streptophyta</taxon>
        <taxon>Embryophyta</taxon>
        <taxon>Tracheophyta</taxon>
        <taxon>Spermatophyta</taxon>
        <taxon>Magnoliopsida</taxon>
        <taxon>eudicotyledons</taxon>
        <taxon>Gunneridae</taxon>
        <taxon>Pentapetalae</taxon>
        <taxon>Caryophyllales</taxon>
        <taxon>Caryophyllaceae</taxon>
        <taxon>Caryophylleae</taxon>
        <taxon>Saponaria</taxon>
    </lineage>
</organism>
<evidence type="ECO:0000256" key="5">
    <source>
        <dbReference type="ARBA" id="ARBA00023180"/>
    </source>
</evidence>
<comment type="caution">
    <text evidence="6">The sequence shown here is derived from an EMBL/GenBank/DDBJ whole genome shotgun (WGS) entry which is preliminary data.</text>
</comment>
<keyword evidence="7" id="KW-1185">Reference proteome</keyword>
<gene>
    <name evidence="6" type="ORF">RND81_02G240900</name>
</gene>
<dbReference type="InterPro" id="IPR008758">
    <property type="entry name" value="Peptidase_S28"/>
</dbReference>
<dbReference type="Gene3D" id="3.40.50.1820">
    <property type="entry name" value="alpha/beta hydrolase"/>
    <property type="match status" value="1"/>
</dbReference>
<evidence type="ECO:0000313" key="6">
    <source>
        <dbReference type="EMBL" id="KAK9751088.1"/>
    </source>
</evidence>
<dbReference type="SUPFAM" id="SSF53474">
    <property type="entry name" value="alpha/beta-Hydrolases"/>
    <property type="match status" value="1"/>
</dbReference>
<keyword evidence="4" id="KW-0378">Hydrolase</keyword>
<sequence>MQHRFYGKSVPLGSIDAALSDPKVRGCLTSEQALADVANVILTVKSNLSIPSPPIITFGGSYAGMLAARFRMIYPNITNGSLASSAPILVSKALPENRQYCYIVSRDFESESEICYQYISRSWGLIDEMASQSDGLDKLSKTFSICSQLPSAEELKTYLAGVYNYVAQYNGRFGRISQLCGVVSRASNNTILKGIGDVVLELTQNKNCDNMTGMTPKPFTILDTASEMAWEWQKVRSLKMTKVQVPVNSNGNTISVQRDVTTSCPSTQVSVNKNP</sequence>
<protein>
    <submittedName>
        <fullName evidence="6">Uncharacterized protein</fullName>
    </submittedName>
</protein>
<evidence type="ECO:0000313" key="7">
    <source>
        <dbReference type="Proteomes" id="UP001443914"/>
    </source>
</evidence>
<reference evidence="6" key="1">
    <citation type="submission" date="2024-03" db="EMBL/GenBank/DDBJ databases">
        <title>WGS assembly of Saponaria officinalis var. Norfolk2.</title>
        <authorList>
            <person name="Jenkins J."/>
            <person name="Shu S."/>
            <person name="Grimwood J."/>
            <person name="Barry K."/>
            <person name="Goodstein D."/>
            <person name="Schmutz J."/>
            <person name="Leebens-Mack J."/>
            <person name="Osbourn A."/>
        </authorList>
    </citation>
    <scope>NUCLEOTIDE SEQUENCE [LARGE SCALE GENOMIC DNA]</scope>
    <source>
        <strain evidence="6">JIC</strain>
    </source>
</reference>
<dbReference type="PANTHER" id="PTHR11010">
    <property type="entry name" value="PROTEASE S28 PRO-X CARBOXYPEPTIDASE-RELATED"/>
    <property type="match status" value="1"/>
</dbReference>
<keyword evidence="5" id="KW-0325">Glycoprotein</keyword>
<keyword evidence="2" id="KW-0645">Protease</keyword>
<dbReference type="AlphaFoldDB" id="A0AAW1MWZ8"/>
<evidence type="ECO:0000256" key="4">
    <source>
        <dbReference type="ARBA" id="ARBA00022801"/>
    </source>
</evidence>
<keyword evidence="3" id="KW-0732">Signal</keyword>
<dbReference type="InterPro" id="IPR029058">
    <property type="entry name" value="AB_hydrolase_fold"/>
</dbReference>
<name>A0AAW1MWZ8_SAPOF</name>
<evidence type="ECO:0000256" key="1">
    <source>
        <dbReference type="ARBA" id="ARBA00011079"/>
    </source>
</evidence>
<dbReference type="GO" id="GO:0070008">
    <property type="term" value="F:serine-type exopeptidase activity"/>
    <property type="evidence" value="ECO:0007669"/>
    <property type="project" value="InterPro"/>
</dbReference>
<dbReference type="GO" id="GO:0006508">
    <property type="term" value="P:proteolysis"/>
    <property type="evidence" value="ECO:0007669"/>
    <property type="project" value="UniProtKB-KW"/>
</dbReference>
<dbReference type="Proteomes" id="UP001443914">
    <property type="component" value="Unassembled WGS sequence"/>
</dbReference>
<evidence type="ECO:0000256" key="2">
    <source>
        <dbReference type="ARBA" id="ARBA00022670"/>
    </source>
</evidence>
<dbReference type="EMBL" id="JBDFQZ010000002">
    <property type="protein sequence ID" value="KAK9751088.1"/>
    <property type="molecule type" value="Genomic_DNA"/>
</dbReference>
<dbReference type="PANTHER" id="PTHR11010:SF96">
    <property type="entry name" value="LYSOSOMAL PRO-X CARBOXYPEPTIDASE-LIKE ISOFORM X1"/>
    <property type="match status" value="1"/>
</dbReference>
<accession>A0AAW1MWZ8</accession>
<evidence type="ECO:0000256" key="3">
    <source>
        <dbReference type="ARBA" id="ARBA00022729"/>
    </source>
</evidence>
<comment type="similarity">
    <text evidence="1">Belongs to the peptidase S28 family.</text>
</comment>